<keyword evidence="3" id="KW-0346">Stress response</keyword>
<evidence type="ECO:0000313" key="9">
    <source>
        <dbReference type="EMBL" id="ODQ60891.1"/>
    </source>
</evidence>
<evidence type="ECO:0000256" key="3">
    <source>
        <dbReference type="ARBA" id="ARBA00023016"/>
    </source>
</evidence>
<dbReference type="PANTHER" id="PTHR48094">
    <property type="entry name" value="PROTEIN/NUCLEIC ACID DEGLYCASE DJ-1-RELATED"/>
    <property type="match status" value="1"/>
</dbReference>
<keyword evidence="10" id="KW-1185">Reference proteome</keyword>
<evidence type="ECO:0000256" key="6">
    <source>
        <dbReference type="ARBA" id="ARBA00048082"/>
    </source>
</evidence>
<dbReference type="RefSeq" id="XP_019040098.1">
    <property type="nucleotide sequence ID" value="XM_019181485.1"/>
</dbReference>
<dbReference type="GO" id="GO:0019243">
    <property type="term" value="P:methylglyoxal catabolic process to D-lactate via S-lactoyl-glutathione"/>
    <property type="evidence" value="ECO:0007669"/>
    <property type="project" value="TreeGrafter"/>
</dbReference>
<dbReference type="InterPro" id="IPR029062">
    <property type="entry name" value="Class_I_gatase-like"/>
</dbReference>
<feature type="domain" description="DJ-1/PfpI" evidence="8">
    <location>
        <begin position="34"/>
        <end position="236"/>
    </location>
</feature>
<comment type="subcellular location">
    <subcellularLocation>
        <location evidence="1">Cytoplasm</location>
        <location evidence="1">P-body</location>
    </subcellularLocation>
</comment>
<evidence type="ECO:0000256" key="2">
    <source>
        <dbReference type="ARBA" id="ARBA00013134"/>
    </source>
</evidence>
<gene>
    <name evidence="9" type="ORF">WICANDRAFT_28430</name>
</gene>
<dbReference type="GO" id="GO:0019172">
    <property type="term" value="F:glyoxalase III activity"/>
    <property type="evidence" value="ECO:0007669"/>
    <property type="project" value="UniProtKB-EC"/>
</dbReference>
<dbReference type="PANTHER" id="PTHR48094:SF11">
    <property type="entry name" value="GLUTATHIONE-INDEPENDENT GLYOXALASE HSP31-RELATED"/>
    <property type="match status" value="1"/>
</dbReference>
<sequence>MVAKPVPRKVLLAITSYSEKFYDDGAKTGLFWSEAAHPLRFFEEVGFEVDIVSETGKFGVDEHSISDQFLSTEELEQYKDKNSPINQKFKQIKRASDVNADDYGIFFAAGGHGTVFDFPKATSLLELASQIYANGGIVAAVCHGPVIFENLKDKETGEFLGKGKTLTGFTNLGEEQMGVQHILNRDNLKTCEQIFNEIGATYSPPPAPFDVYSVIDGRVVTGPNPASAYDTANSALKVFNSLEA</sequence>
<accession>A0A1E3P630</accession>
<keyword evidence="4" id="KW-0456">Lyase</keyword>
<evidence type="ECO:0000256" key="7">
    <source>
        <dbReference type="ARBA" id="ARBA00059996"/>
    </source>
</evidence>
<dbReference type="InterPro" id="IPR002818">
    <property type="entry name" value="DJ-1/PfpI"/>
</dbReference>
<dbReference type="GO" id="GO:0031669">
    <property type="term" value="P:cellular response to nutrient levels"/>
    <property type="evidence" value="ECO:0007669"/>
    <property type="project" value="UniProtKB-ARBA"/>
</dbReference>
<evidence type="ECO:0000256" key="4">
    <source>
        <dbReference type="ARBA" id="ARBA00023239"/>
    </source>
</evidence>
<dbReference type="AlphaFoldDB" id="A0A1E3P630"/>
<dbReference type="STRING" id="683960.A0A1E3P630"/>
<dbReference type="OrthoDB" id="543156at2759"/>
<dbReference type="Gene3D" id="3.40.50.880">
    <property type="match status" value="1"/>
</dbReference>
<dbReference type="InterPro" id="IPR050325">
    <property type="entry name" value="Prot/Nucl_acid_deglycase"/>
</dbReference>
<dbReference type="SUPFAM" id="SSF52317">
    <property type="entry name" value="Class I glutamine amidotransferase-like"/>
    <property type="match status" value="1"/>
</dbReference>
<protein>
    <recommendedName>
        <fullName evidence="2">D-lactate dehydratase</fullName>
        <ecNumber evidence="2">4.2.1.130</ecNumber>
    </recommendedName>
</protein>
<name>A0A1E3P630_WICAA</name>
<comment type="catalytic activity">
    <reaction evidence="6">
        <text>methylglyoxal + H2O = (R)-lactate + H(+)</text>
        <dbReference type="Rhea" id="RHEA:27754"/>
        <dbReference type="ChEBI" id="CHEBI:15377"/>
        <dbReference type="ChEBI" id="CHEBI:15378"/>
        <dbReference type="ChEBI" id="CHEBI:16004"/>
        <dbReference type="ChEBI" id="CHEBI:17158"/>
        <dbReference type="EC" id="4.2.1.130"/>
    </reaction>
</comment>
<dbReference type="Proteomes" id="UP000094112">
    <property type="component" value="Unassembled WGS sequence"/>
</dbReference>
<evidence type="ECO:0000256" key="1">
    <source>
        <dbReference type="ARBA" id="ARBA00004201"/>
    </source>
</evidence>
<evidence type="ECO:0000313" key="10">
    <source>
        <dbReference type="Proteomes" id="UP000094112"/>
    </source>
</evidence>
<organism evidence="9 10">
    <name type="scientific">Wickerhamomyces anomalus (strain ATCC 58044 / CBS 1984 / NCYC 433 / NRRL Y-366-8)</name>
    <name type="common">Yeast</name>
    <name type="synonym">Hansenula anomala</name>
    <dbReference type="NCBI Taxonomy" id="683960"/>
    <lineage>
        <taxon>Eukaryota</taxon>
        <taxon>Fungi</taxon>
        <taxon>Dikarya</taxon>
        <taxon>Ascomycota</taxon>
        <taxon>Saccharomycotina</taxon>
        <taxon>Saccharomycetes</taxon>
        <taxon>Phaffomycetales</taxon>
        <taxon>Wickerhamomycetaceae</taxon>
        <taxon>Wickerhamomyces</taxon>
    </lineage>
</organism>
<dbReference type="EC" id="4.2.1.130" evidence="2"/>
<comment type="similarity">
    <text evidence="5">Belongs to the peptidase C56 family. HSP31-like subfamily.</text>
</comment>
<dbReference type="Pfam" id="PF01965">
    <property type="entry name" value="DJ-1_PfpI"/>
    <property type="match status" value="1"/>
</dbReference>
<dbReference type="GO" id="GO:0000932">
    <property type="term" value="C:P-body"/>
    <property type="evidence" value="ECO:0007669"/>
    <property type="project" value="UniProtKB-SubCell"/>
</dbReference>
<dbReference type="FunFam" id="3.40.50.880:FF:000051">
    <property type="entry name" value="Glutathione-independent glyoxalase HSP31"/>
    <property type="match status" value="1"/>
</dbReference>
<reference evidence="9 10" key="1">
    <citation type="journal article" date="2016" name="Proc. Natl. Acad. Sci. U.S.A.">
        <title>Comparative genomics of biotechnologically important yeasts.</title>
        <authorList>
            <person name="Riley R."/>
            <person name="Haridas S."/>
            <person name="Wolfe K.H."/>
            <person name="Lopes M.R."/>
            <person name="Hittinger C.T."/>
            <person name="Goeker M."/>
            <person name="Salamov A.A."/>
            <person name="Wisecaver J.H."/>
            <person name="Long T.M."/>
            <person name="Calvey C.H."/>
            <person name="Aerts A.L."/>
            <person name="Barry K.W."/>
            <person name="Choi C."/>
            <person name="Clum A."/>
            <person name="Coughlan A.Y."/>
            <person name="Deshpande S."/>
            <person name="Douglass A.P."/>
            <person name="Hanson S.J."/>
            <person name="Klenk H.-P."/>
            <person name="LaButti K.M."/>
            <person name="Lapidus A."/>
            <person name="Lindquist E.A."/>
            <person name="Lipzen A.M."/>
            <person name="Meier-Kolthoff J.P."/>
            <person name="Ohm R.A."/>
            <person name="Otillar R.P."/>
            <person name="Pangilinan J.L."/>
            <person name="Peng Y."/>
            <person name="Rokas A."/>
            <person name="Rosa C.A."/>
            <person name="Scheuner C."/>
            <person name="Sibirny A.A."/>
            <person name="Slot J.C."/>
            <person name="Stielow J.B."/>
            <person name="Sun H."/>
            <person name="Kurtzman C.P."/>
            <person name="Blackwell M."/>
            <person name="Grigoriev I.V."/>
            <person name="Jeffries T.W."/>
        </authorList>
    </citation>
    <scope>NUCLEOTIDE SEQUENCE [LARGE SCALE GENOMIC DNA]</scope>
    <source>
        <strain evidence="10">ATCC 58044 / CBS 1984 / NCYC 433 / NRRL Y-366-8</strain>
    </source>
</reference>
<dbReference type="EMBL" id="KV454209">
    <property type="protein sequence ID" value="ODQ60891.1"/>
    <property type="molecule type" value="Genomic_DNA"/>
</dbReference>
<evidence type="ECO:0000256" key="5">
    <source>
        <dbReference type="ARBA" id="ARBA00038493"/>
    </source>
</evidence>
<comment type="function">
    <text evidence="7">Catalyzes the conversion of methylglyoxal (MG) to D-lactate in a single glutathione (GSH)-independent step. May play a role in detoxifying endogenously produced glyoxals. Involved in protection against reactive oxygen species (ROS). Important for viability in stationary phase. May negatively regulate TORC1 in response to nutrient limitation.</text>
</comment>
<evidence type="ECO:0000259" key="8">
    <source>
        <dbReference type="Pfam" id="PF01965"/>
    </source>
</evidence>
<dbReference type="GeneID" id="30198731"/>
<proteinExistence type="inferred from homology"/>